<protein>
    <submittedName>
        <fullName evidence="1">Uncharacterized protein</fullName>
    </submittedName>
</protein>
<evidence type="ECO:0000313" key="1">
    <source>
        <dbReference type="EMBL" id="ANA86574.1"/>
    </source>
</evidence>
<reference evidence="1 2" key="1">
    <citation type="submission" date="2016-03" db="EMBL/GenBank/DDBJ databases">
        <authorList>
            <person name="Montgomery M.T."/>
            <person name="Guerrero C.A."/>
            <person name="Mavrich T.N."/>
            <person name="Pope W.H."/>
            <person name="Garlena R.A."/>
            <person name="Russell D.A."/>
            <person name="Jacobs-Sera D."/>
            <person name="Hendrix R.W."/>
            <person name="Hatfull G.F."/>
        </authorList>
    </citation>
    <scope>NUCLEOTIDE SEQUENCE [LARGE SCALE GENOMIC DNA]</scope>
</reference>
<dbReference type="GeneID" id="28803291"/>
<dbReference type="KEGG" id="vg:28803291"/>
<dbReference type="Proteomes" id="UP000203982">
    <property type="component" value="Segment"/>
</dbReference>
<organism evidence="1 2">
    <name type="scientific">Gordonia phage ClubL</name>
    <dbReference type="NCBI Taxonomy" id="1838065"/>
    <lineage>
        <taxon>Viruses</taxon>
        <taxon>Duplodnaviria</taxon>
        <taxon>Heunggongvirae</taxon>
        <taxon>Uroviricota</taxon>
        <taxon>Caudoviricetes</taxon>
        <taxon>Smoothievirus</taxon>
        <taxon>Smoothievirus clubL</taxon>
    </lineage>
</organism>
<gene>
    <name evidence="1" type="primary">76</name>
    <name evidence="1" type="ORF">PBI_CLUBL_76</name>
</gene>
<proteinExistence type="predicted"/>
<dbReference type="EMBL" id="KU998246">
    <property type="protein sequence ID" value="ANA86574.1"/>
    <property type="molecule type" value="Genomic_DNA"/>
</dbReference>
<name>A0A160DHS8_9CAUD</name>
<sequence>MTRVVRQTETIVHHRIVAPCDYGTGGDIGTLMDAIHWARQKAVELGRDINADDWARVIPEDDQVVIVVTEKVQS</sequence>
<accession>A0A160DHS8</accession>
<dbReference type="RefSeq" id="YP_009273111.1">
    <property type="nucleotide sequence ID" value="NC_030901.1"/>
</dbReference>
<keyword evidence="2" id="KW-1185">Reference proteome</keyword>
<evidence type="ECO:0000313" key="2">
    <source>
        <dbReference type="Proteomes" id="UP000203982"/>
    </source>
</evidence>